<reference evidence="1" key="1">
    <citation type="journal article" date="2011" name="Environ. Microbiol.">
        <title>Time-series analyses of Monterey Bay coastal microbial picoplankton using a 'genome proxy' microarray.</title>
        <authorList>
            <person name="Rich V.I."/>
            <person name="Pham V.D."/>
            <person name="Eppley J."/>
            <person name="Shi Y."/>
            <person name="DeLong E.F."/>
        </authorList>
    </citation>
    <scope>NUCLEOTIDE SEQUENCE</scope>
</reference>
<proteinExistence type="predicted"/>
<accession>E0XUS8</accession>
<dbReference type="AlphaFoldDB" id="E0XUS8"/>
<sequence length="46" mass="5132">MAILASFDVLICSLKLSSSMRLKTSRCRSFTELRFSFKGSNSHGAF</sequence>
<name>E0XUS8_9DELT</name>
<protein>
    <submittedName>
        <fullName evidence="1">Uncharacterized protein</fullName>
    </submittedName>
</protein>
<organism evidence="1">
    <name type="scientific">uncultured delta proteobacterium HF0200_39N20</name>
    <dbReference type="NCBI Taxonomy" id="710833"/>
    <lineage>
        <taxon>Bacteria</taxon>
        <taxon>Deltaproteobacteria</taxon>
        <taxon>environmental samples</taxon>
    </lineage>
</organism>
<evidence type="ECO:0000313" key="1">
    <source>
        <dbReference type="EMBL" id="ADI18169.1"/>
    </source>
</evidence>
<dbReference type="EMBL" id="GU474883">
    <property type="protein sequence ID" value="ADI18169.1"/>
    <property type="molecule type" value="Genomic_DNA"/>
</dbReference>